<feature type="compositionally biased region" description="Basic residues" evidence="1">
    <location>
        <begin position="471"/>
        <end position="481"/>
    </location>
</feature>
<evidence type="ECO:0000313" key="3">
    <source>
        <dbReference type="Proteomes" id="UP001189429"/>
    </source>
</evidence>
<feature type="region of interest" description="Disordered" evidence="1">
    <location>
        <begin position="464"/>
        <end position="494"/>
    </location>
</feature>
<accession>A0ABN9VN65</accession>
<reference evidence="2" key="1">
    <citation type="submission" date="2023-10" db="EMBL/GenBank/DDBJ databases">
        <authorList>
            <person name="Chen Y."/>
            <person name="Shah S."/>
            <person name="Dougan E. K."/>
            <person name="Thang M."/>
            <person name="Chan C."/>
        </authorList>
    </citation>
    <scope>NUCLEOTIDE SEQUENCE [LARGE SCALE GENOMIC DNA]</scope>
</reference>
<dbReference type="Proteomes" id="UP001189429">
    <property type="component" value="Unassembled WGS sequence"/>
</dbReference>
<keyword evidence="3" id="KW-1185">Reference proteome</keyword>
<proteinExistence type="predicted"/>
<protein>
    <submittedName>
        <fullName evidence="2">Uncharacterized protein</fullName>
    </submittedName>
</protein>
<organism evidence="2 3">
    <name type="scientific">Prorocentrum cordatum</name>
    <dbReference type="NCBI Taxonomy" id="2364126"/>
    <lineage>
        <taxon>Eukaryota</taxon>
        <taxon>Sar</taxon>
        <taxon>Alveolata</taxon>
        <taxon>Dinophyceae</taxon>
        <taxon>Prorocentrales</taxon>
        <taxon>Prorocentraceae</taxon>
        <taxon>Prorocentrum</taxon>
    </lineage>
</organism>
<name>A0ABN9VN65_9DINO</name>
<comment type="caution">
    <text evidence="2">The sequence shown here is derived from an EMBL/GenBank/DDBJ whole genome shotgun (WGS) entry which is preliminary data.</text>
</comment>
<evidence type="ECO:0000313" key="2">
    <source>
        <dbReference type="EMBL" id="CAK0874817.1"/>
    </source>
</evidence>
<sequence>MVRTRSRRLLYCTAGYPQSSAVALLDDDAASKFARSFYSDLDAYKRVSERANQTVTVRKALERSPFRTTAVKQLVAGFDKTKKPDGTFQHSAEMKDFLTTTLSAMISSAPVEELHNYEKNKAQYQAAAKNRTPERAMAVGIGSCLVDQRNKMDIVSPAPLASKGLTLSKASFGIEAEEPTVKLNDVSSNRSVAPWFSPPAANTGLPAADLTALRAEAEKPGSFDELKMGAFCNSKHNLLFRRSGAPSDTEFPWLLAMDHYSSSAVVVWPARLAMVPFYPGVFEVELDLSIESLPLMAVTTWSGFEAVRFSWRSPAWTRLHYPNSGLPPAIRGIVTCDPEPLKTVAANMCFFDFDLALLRWLAPRIDIPLPRNLTLAETLFFMISNVRPGLTEDEVFNIVALRVAVEPEECAAEFLQVDEGAKLLSPEDEKEITKQQKTLSTDRESKATLVADMVDCKARRRAAAADAAGKGRGKGRGRGRGAGRGGPAPPPRSLDREALAMMEQSEAKVFMPPNSFLWKSRADATWHGRFSDFPTHNRSTSLWGEDALWIVISLCWRDWCWSTATSMADCPMTGLWAEPAV</sequence>
<dbReference type="EMBL" id="CAUYUJ010017437">
    <property type="protein sequence ID" value="CAK0874817.1"/>
    <property type="molecule type" value="Genomic_DNA"/>
</dbReference>
<evidence type="ECO:0000256" key="1">
    <source>
        <dbReference type="SAM" id="MobiDB-lite"/>
    </source>
</evidence>
<gene>
    <name evidence="2" type="ORF">PCOR1329_LOCUS59611</name>
</gene>